<evidence type="ECO:0000313" key="2">
    <source>
        <dbReference type="Proteomes" id="UP000034854"/>
    </source>
</evidence>
<organism evidence="1 2">
    <name type="scientific">Candidatus Curtissbacteria bacterium GW2011_GWA1_41_11</name>
    <dbReference type="NCBI Taxonomy" id="1618409"/>
    <lineage>
        <taxon>Bacteria</taxon>
        <taxon>Candidatus Curtissiibacteriota</taxon>
    </lineage>
</organism>
<dbReference type="AlphaFoldDB" id="A0A0G0UB51"/>
<protein>
    <submittedName>
        <fullName evidence="1">Uncharacterized protein</fullName>
    </submittedName>
</protein>
<dbReference type="EMBL" id="LCAG01000019">
    <property type="protein sequence ID" value="KKR86193.1"/>
    <property type="molecule type" value="Genomic_DNA"/>
</dbReference>
<proteinExistence type="predicted"/>
<dbReference type="Proteomes" id="UP000034854">
    <property type="component" value="Unassembled WGS sequence"/>
</dbReference>
<comment type="caution">
    <text evidence="1">The sequence shown here is derived from an EMBL/GenBank/DDBJ whole genome shotgun (WGS) entry which is preliminary data.</text>
</comment>
<name>A0A0G0UB51_9BACT</name>
<feature type="non-terminal residue" evidence="1">
    <location>
        <position position="39"/>
    </location>
</feature>
<accession>A0A0G0UB51</accession>
<gene>
    <name evidence="1" type="ORF">UU34_C0019G0001</name>
</gene>
<reference evidence="1 2" key="1">
    <citation type="journal article" date="2015" name="Nature">
        <title>rRNA introns, odd ribosomes, and small enigmatic genomes across a large radiation of phyla.</title>
        <authorList>
            <person name="Brown C.T."/>
            <person name="Hug L.A."/>
            <person name="Thomas B.C."/>
            <person name="Sharon I."/>
            <person name="Castelle C.J."/>
            <person name="Singh A."/>
            <person name="Wilkins M.J."/>
            <person name="Williams K.H."/>
            <person name="Banfield J.F."/>
        </authorList>
    </citation>
    <scope>NUCLEOTIDE SEQUENCE [LARGE SCALE GENOMIC DNA]</scope>
</reference>
<sequence length="39" mass="4856">MILDQYRTNNENYYFWKNFFIKKGLKVIEMSAQEHDRLA</sequence>
<evidence type="ECO:0000313" key="1">
    <source>
        <dbReference type="EMBL" id="KKR86193.1"/>
    </source>
</evidence>